<gene>
    <name evidence="5" type="ORF">ACFO1S_08155</name>
</gene>
<evidence type="ECO:0000256" key="1">
    <source>
        <dbReference type="ARBA" id="ARBA00006739"/>
    </source>
</evidence>
<proteinExistence type="inferred from homology"/>
<dbReference type="Gene3D" id="3.90.550.10">
    <property type="entry name" value="Spore Coat Polysaccharide Biosynthesis Protein SpsA, Chain A"/>
    <property type="match status" value="1"/>
</dbReference>
<evidence type="ECO:0000256" key="3">
    <source>
        <dbReference type="ARBA" id="ARBA00022679"/>
    </source>
</evidence>
<feature type="domain" description="Glycosyltransferase 2-like" evidence="4">
    <location>
        <begin position="7"/>
        <end position="166"/>
    </location>
</feature>
<organism evidence="5 6">
    <name type="scientific">Cohnella boryungensis</name>
    <dbReference type="NCBI Taxonomy" id="768479"/>
    <lineage>
        <taxon>Bacteria</taxon>
        <taxon>Bacillati</taxon>
        <taxon>Bacillota</taxon>
        <taxon>Bacilli</taxon>
        <taxon>Bacillales</taxon>
        <taxon>Paenibacillaceae</taxon>
        <taxon>Cohnella</taxon>
    </lineage>
</organism>
<protein>
    <submittedName>
        <fullName evidence="5">Glycosyltransferase family 2 protein</fullName>
    </submittedName>
</protein>
<reference evidence="6" key="1">
    <citation type="journal article" date="2019" name="Int. J. Syst. Evol. Microbiol.">
        <title>The Global Catalogue of Microorganisms (GCM) 10K type strain sequencing project: providing services to taxonomists for standard genome sequencing and annotation.</title>
        <authorList>
            <consortium name="The Broad Institute Genomics Platform"/>
            <consortium name="The Broad Institute Genome Sequencing Center for Infectious Disease"/>
            <person name="Wu L."/>
            <person name="Ma J."/>
        </authorList>
    </citation>
    <scope>NUCLEOTIDE SEQUENCE [LARGE SCALE GENOMIC DNA]</scope>
    <source>
        <strain evidence="6">CGMCC 4.1641</strain>
    </source>
</reference>
<name>A0ABV8S8Z2_9BACL</name>
<accession>A0ABV8S8Z2</accession>
<evidence type="ECO:0000313" key="6">
    <source>
        <dbReference type="Proteomes" id="UP001595755"/>
    </source>
</evidence>
<comment type="similarity">
    <text evidence="1">Belongs to the glycosyltransferase 2 family.</text>
</comment>
<dbReference type="Proteomes" id="UP001595755">
    <property type="component" value="Unassembled WGS sequence"/>
</dbReference>
<evidence type="ECO:0000259" key="4">
    <source>
        <dbReference type="Pfam" id="PF00535"/>
    </source>
</evidence>
<dbReference type="InterPro" id="IPR029044">
    <property type="entry name" value="Nucleotide-diphossugar_trans"/>
</dbReference>
<keyword evidence="2" id="KW-0328">Glycosyltransferase</keyword>
<dbReference type="InterPro" id="IPR001173">
    <property type="entry name" value="Glyco_trans_2-like"/>
</dbReference>
<dbReference type="Pfam" id="PF00535">
    <property type="entry name" value="Glycos_transf_2"/>
    <property type="match status" value="1"/>
</dbReference>
<keyword evidence="6" id="KW-1185">Reference proteome</keyword>
<dbReference type="PANTHER" id="PTHR22916">
    <property type="entry name" value="GLYCOSYLTRANSFERASE"/>
    <property type="match status" value="1"/>
</dbReference>
<dbReference type="RefSeq" id="WP_204602857.1">
    <property type="nucleotide sequence ID" value="NZ_JBHSED010000013.1"/>
</dbReference>
<sequence length="357" mass="41240">MNKPLVSIIIPVYNTERYVRRTVESALAQSYEHIEIILVNDGSTDRSGEICDEIALSNRSIKVIHQHNSGVSAARNAGLNAATGEYVQFLDSDDVIEEGMTAALVTVIQNQLCDLVACDFMYVNRDNKPRALEAGVHPATDVLIRTYTDRSLWAVFHSACYMLFKRQIIVSNQIQFNTEFVIGEDGLFALEYMCHCRKIGVVNEAFYKYHSYNLDERVSAVSYFPPDLYVLKLKYFERLFSHLRSQGITYADQRLFQTFIDAVIINMVHMGAYFEFFGKQSMQDQLRTIVNHPLVNEASRSYRRTRKTDSRLIPFFVRVKWVHLLYFVLKSRGKKYVQAYGKKPNVRSIYRSGPREE</sequence>
<dbReference type="CDD" id="cd00761">
    <property type="entry name" value="Glyco_tranf_GTA_type"/>
    <property type="match status" value="1"/>
</dbReference>
<keyword evidence="3" id="KW-0808">Transferase</keyword>
<dbReference type="PANTHER" id="PTHR22916:SF51">
    <property type="entry name" value="GLYCOSYLTRANSFERASE EPSH-RELATED"/>
    <property type="match status" value="1"/>
</dbReference>
<evidence type="ECO:0000313" key="5">
    <source>
        <dbReference type="EMBL" id="MFC4303422.1"/>
    </source>
</evidence>
<dbReference type="SUPFAM" id="SSF53448">
    <property type="entry name" value="Nucleotide-diphospho-sugar transferases"/>
    <property type="match status" value="1"/>
</dbReference>
<evidence type="ECO:0000256" key="2">
    <source>
        <dbReference type="ARBA" id="ARBA00022676"/>
    </source>
</evidence>
<comment type="caution">
    <text evidence="5">The sequence shown here is derived from an EMBL/GenBank/DDBJ whole genome shotgun (WGS) entry which is preliminary data.</text>
</comment>
<dbReference type="EMBL" id="JBHSED010000013">
    <property type="protein sequence ID" value="MFC4303422.1"/>
    <property type="molecule type" value="Genomic_DNA"/>
</dbReference>